<sequence length="107" mass="12351">MFTRPDGLLSCGGLSDAGIVTCCRWVFSLVFTPVILGWEVYFAFTVTRTLWAPWDSRGNRDAGGRTNTTGQQFLMFSWRKSTEMGEFDGARWMMSERYKSRKKTRSR</sequence>
<organism evidence="1 2">
    <name type="scientific">Viridothelium virens</name>
    <name type="common">Speckled blister lichen</name>
    <name type="synonym">Trypethelium virens</name>
    <dbReference type="NCBI Taxonomy" id="1048519"/>
    <lineage>
        <taxon>Eukaryota</taxon>
        <taxon>Fungi</taxon>
        <taxon>Dikarya</taxon>
        <taxon>Ascomycota</taxon>
        <taxon>Pezizomycotina</taxon>
        <taxon>Dothideomycetes</taxon>
        <taxon>Dothideomycetes incertae sedis</taxon>
        <taxon>Trypetheliales</taxon>
        <taxon>Trypetheliaceae</taxon>
        <taxon>Viridothelium</taxon>
    </lineage>
</organism>
<protein>
    <submittedName>
        <fullName evidence="1">Uncharacterized protein</fullName>
    </submittedName>
</protein>
<reference evidence="1" key="1">
    <citation type="journal article" date="2020" name="Stud. Mycol.">
        <title>101 Dothideomycetes genomes: a test case for predicting lifestyles and emergence of pathogens.</title>
        <authorList>
            <person name="Haridas S."/>
            <person name="Albert R."/>
            <person name="Binder M."/>
            <person name="Bloem J."/>
            <person name="Labutti K."/>
            <person name="Salamov A."/>
            <person name="Andreopoulos B."/>
            <person name="Baker S."/>
            <person name="Barry K."/>
            <person name="Bills G."/>
            <person name="Bluhm B."/>
            <person name="Cannon C."/>
            <person name="Castanera R."/>
            <person name="Culley D."/>
            <person name="Daum C."/>
            <person name="Ezra D."/>
            <person name="Gonzalez J."/>
            <person name="Henrissat B."/>
            <person name="Kuo A."/>
            <person name="Liang C."/>
            <person name="Lipzen A."/>
            <person name="Lutzoni F."/>
            <person name="Magnuson J."/>
            <person name="Mondo S."/>
            <person name="Nolan M."/>
            <person name="Ohm R."/>
            <person name="Pangilinan J."/>
            <person name="Park H.-J."/>
            <person name="Ramirez L."/>
            <person name="Alfaro M."/>
            <person name="Sun H."/>
            <person name="Tritt A."/>
            <person name="Yoshinaga Y."/>
            <person name="Zwiers L.-H."/>
            <person name="Turgeon B."/>
            <person name="Goodwin S."/>
            <person name="Spatafora J."/>
            <person name="Crous P."/>
            <person name="Grigoriev I."/>
        </authorList>
    </citation>
    <scope>NUCLEOTIDE SEQUENCE</scope>
    <source>
        <strain evidence="1">Tuck. ex Michener</strain>
    </source>
</reference>
<dbReference type="AlphaFoldDB" id="A0A6A6HK53"/>
<dbReference type="EMBL" id="ML991775">
    <property type="protein sequence ID" value="KAF2238524.1"/>
    <property type="molecule type" value="Genomic_DNA"/>
</dbReference>
<evidence type="ECO:0000313" key="2">
    <source>
        <dbReference type="Proteomes" id="UP000800092"/>
    </source>
</evidence>
<proteinExistence type="predicted"/>
<keyword evidence="2" id="KW-1185">Reference proteome</keyword>
<dbReference type="Proteomes" id="UP000800092">
    <property type="component" value="Unassembled WGS sequence"/>
</dbReference>
<accession>A0A6A6HK53</accession>
<name>A0A6A6HK53_VIRVR</name>
<gene>
    <name evidence="1" type="ORF">EV356DRAFT_263518</name>
</gene>
<evidence type="ECO:0000313" key="1">
    <source>
        <dbReference type="EMBL" id="KAF2238524.1"/>
    </source>
</evidence>